<keyword evidence="3" id="KW-1185">Reference proteome</keyword>
<dbReference type="CDD" id="cd00531">
    <property type="entry name" value="NTF2_like"/>
    <property type="match status" value="1"/>
</dbReference>
<protein>
    <submittedName>
        <fullName evidence="2">Nuclear transport factor 2 family protein</fullName>
    </submittedName>
</protein>
<gene>
    <name evidence="2" type="ORF">HFP15_15415</name>
</gene>
<dbReference type="Pfam" id="PF13577">
    <property type="entry name" value="SnoaL_4"/>
    <property type="match status" value="1"/>
</dbReference>
<organism evidence="2 3">
    <name type="scientific">Amycolatopsis acididurans</name>
    <dbReference type="NCBI Taxonomy" id="2724524"/>
    <lineage>
        <taxon>Bacteria</taxon>
        <taxon>Bacillati</taxon>
        <taxon>Actinomycetota</taxon>
        <taxon>Actinomycetes</taxon>
        <taxon>Pseudonocardiales</taxon>
        <taxon>Pseudonocardiaceae</taxon>
        <taxon>Amycolatopsis</taxon>
    </lineage>
</organism>
<evidence type="ECO:0000313" key="2">
    <source>
        <dbReference type="EMBL" id="NKQ54276.1"/>
    </source>
</evidence>
<accession>A0ABX1J3C0</accession>
<reference evidence="2 3" key="1">
    <citation type="submission" date="2020-04" db="EMBL/GenBank/DDBJ databases">
        <title>Novel species.</title>
        <authorList>
            <person name="Teo W.F.A."/>
            <person name="Lipun K."/>
            <person name="Srisuk N."/>
            <person name="Duangmal K."/>
        </authorList>
    </citation>
    <scope>NUCLEOTIDE SEQUENCE [LARGE SCALE GENOMIC DNA]</scope>
    <source>
        <strain evidence="2 3">K13G38</strain>
    </source>
</reference>
<evidence type="ECO:0000313" key="3">
    <source>
        <dbReference type="Proteomes" id="UP000715441"/>
    </source>
</evidence>
<proteinExistence type="predicted"/>
<sequence>MVSDIERLVAVDEIKKLKARYFRFLDAHDWAAFAELFTEDADFDIAESSSGVRSKEDFLAALGAHLTPTVSVHHGHMPEIDVVDERTATGVWAMFDSVEPPAGSPYPVLTGFGHYHEEYRREAGIWRISKLRLTRLKRKTRAA</sequence>
<dbReference type="InterPro" id="IPR032710">
    <property type="entry name" value="NTF2-like_dom_sf"/>
</dbReference>
<name>A0ABX1J3C0_9PSEU</name>
<dbReference type="SUPFAM" id="SSF54427">
    <property type="entry name" value="NTF2-like"/>
    <property type="match status" value="1"/>
</dbReference>
<dbReference type="EMBL" id="JAAXLS010000008">
    <property type="protein sequence ID" value="NKQ54276.1"/>
    <property type="molecule type" value="Genomic_DNA"/>
</dbReference>
<evidence type="ECO:0000259" key="1">
    <source>
        <dbReference type="Pfam" id="PF13577"/>
    </source>
</evidence>
<dbReference type="Gene3D" id="3.10.450.50">
    <property type="match status" value="1"/>
</dbReference>
<dbReference type="InterPro" id="IPR037401">
    <property type="entry name" value="SnoaL-like"/>
</dbReference>
<feature type="domain" description="SnoaL-like" evidence="1">
    <location>
        <begin position="7"/>
        <end position="132"/>
    </location>
</feature>
<dbReference type="Proteomes" id="UP000715441">
    <property type="component" value="Unassembled WGS sequence"/>
</dbReference>
<dbReference type="RefSeq" id="WP_168515974.1">
    <property type="nucleotide sequence ID" value="NZ_JAAXLS010000008.1"/>
</dbReference>
<comment type="caution">
    <text evidence="2">The sequence shown here is derived from an EMBL/GenBank/DDBJ whole genome shotgun (WGS) entry which is preliminary data.</text>
</comment>